<keyword evidence="2" id="KW-1185">Reference proteome</keyword>
<name>A0AAD4CCT6_ASPNN</name>
<proteinExistence type="predicted"/>
<gene>
    <name evidence="1" type="ORF">FE257_002670</name>
</gene>
<reference evidence="1" key="2">
    <citation type="submission" date="2020-02" db="EMBL/GenBank/DDBJ databases">
        <authorList>
            <person name="Gilchrist C.L.M."/>
            <person name="Chooi Y.-H."/>
        </authorList>
    </citation>
    <scope>NUCLEOTIDE SEQUENCE</scope>
    <source>
        <strain evidence="1">MST-FP2251</strain>
    </source>
</reference>
<comment type="caution">
    <text evidence="1">The sequence shown here is derived from an EMBL/GenBank/DDBJ whole genome shotgun (WGS) entry which is preliminary data.</text>
</comment>
<evidence type="ECO:0000313" key="1">
    <source>
        <dbReference type="EMBL" id="KAF9883927.1"/>
    </source>
</evidence>
<accession>A0AAD4CCT6</accession>
<dbReference type="AlphaFoldDB" id="A0AAD4CCT6"/>
<evidence type="ECO:0000313" key="2">
    <source>
        <dbReference type="Proteomes" id="UP001194746"/>
    </source>
</evidence>
<organism evidence="1 2">
    <name type="scientific">Aspergillus nanangensis</name>
    <dbReference type="NCBI Taxonomy" id="2582783"/>
    <lineage>
        <taxon>Eukaryota</taxon>
        <taxon>Fungi</taxon>
        <taxon>Dikarya</taxon>
        <taxon>Ascomycota</taxon>
        <taxon>Pezizomycotina</taxon>
        <taxon>Eurotiomycetes</taxon>
        <taxon>Eurotiomycetidae</taxon>
        <taxon>Eurotiales</taxon>
        <taxon>Aspergillaceae</taxon>
        <taxon>Aspergillus</taxon>
        <taxon>Aspergillus subgen. Circumdati</taxon>
    </lineage>
</organism>
<sequence length="428" mass="49361">MDHRCAPAHTREILRWRKSFASRQPNVYPNEDQRLQVGPKESTVDVFLDSGSLHLGPPHRYRALRTFLEKAKVSKSSVKEDPTSDQISIVDDRCDPAPSVAIAGNEYASFSRAWNHPAYFNNPPPGLHVNVSGFNAESLYRHLKRPRKDTADRRIIYAMDLNPTTALAIIMNVASLHVTEPRGFVLEFHIPYFALRTDKESRRDERGLRKCRYIQAPGGSRRHQECIYEAQISLMVFGMGEFFWTAYCFVDTYYSRQESTGSYLRKKSDAPSGGYLKQESPIWDPRYYFLTVLSIRLSQVSLEWTALVQTLEENLDPHSDVDDLSTGVEWTKQRTQTIGAVRQLRNCLGKLLATWNAFDSEQSTYFGLDEEGALFDQFRGLFSYLREKAAELKCLYMTLEQRVETLEKTNLHILSYWQVMMMSKNFSI</sequence>
<dbReference type="EMBL" id="VCAU01000142">
    <property type="protein sequence ID" value="KAF9883927.1"/>
    <property type="molecule type" value="Genomic_DNA"/>
</dbReference>
<reference evidence="1" key="1">
    <citation type="journal article" date="2019" name="Beilstein J. Org. Chem.">
        <title>Nanangenines: drimane sesquiterpenoids as the dominant metabolite cohort of a novel Australian fungus, Aspergillus nanangensis.</title>
        <authorList>
            <person name="Lacey H.J."/>
            <person name="Gilchrist C.L.M."/>
            <person name="Crombie A."/>
            <person name="Kalaitzis J.A."/>
            <person name="Vuong D."/>
            <person name="Rutledge P.J."/>
            <person name="Turner P."/>
            <person name="Pitt J.I."/>
            <person name="Lacey E."/>
            <person name="Chooi Y.H."/>
            <person name="Piggott A.M."/>
        </authorList>
    </citation>
    <scope>NUCLEOTIDE SEQUENCE</scope>
    <source>
        <strain evidence="1">MST-FP2251</strain>
    </source>
</reference>
<protein>
    <submittedName>
        <fullName evidence="1">Uncharacterized protein</fullName>
    </submittedName>
</protein>
<dbReference type="Proteomes" id="UP001194746">
    <property type="component" value="Unassembled WGS sequence"/>
</dbReference>